<proteinExistence type="predicted"/>
<keyword evidence="2" id="KW-1185">Reference proteome</keyword>
<accession>A0ACC7NTY2</accession>
<dbReference type="EMBL" id="JBJURJ010000002">
    <property type="protein sequence ID" value="MFM9327521.1"/>
    <property type="molecule type" value="Genomic_DNA"/>
</dbReference>
<dbReference type="Proteomes" id="UP001631969">
    <property type="component" value="Unassembled WGS sequence"/>
</dbReference>
<name>A0ACC7NTY2_9BACL</name>
<evidence type="ECO:0000313" key="2">
    <source>
        <dbReference type="Proteomes" id="UP001631969"/>
    </source>
</evidence>
<gene>
    <name evidence="1" type="ORF">ACI1P1_04320</name>
</gene>
<reference evidence="1" key="1">
    <citation type="submission" date="2024-12" db="EMBL/GenBank/DDBJ databases">
        <authorList>
            <person name="Wu N."/>
        </authorList>
    </citation>
    <scope>NUCLEOTIDE SEQUENCE</scope>
    <source>
        <strain evidence="1">P15</strain>
    </source>
</reference>
<sequence>MALRRTQTDPIPLKAKLCYEHLGGTLGNRLFERLLELGWFQRDEENPKHYCLTELGVEGLKDLGVNPFEGKR</sequence>
<comment type="caution">
    <text evidence="1">The sequence shown here is derived from an EMBL/GenBank/DDBJ whole genome shotgun (WGS) entry which is preliminary data.</text>
</comment>
<evidence type="ECO:0000313" key="1">
    <source>
        <dbReference type="EMBL" id="MFM9327521.1"/>
    </source>
</evidence>
<organism evidence="1 2">
    <name type="scientific">Paenibacillus mesotrionivorans</name>
    <dbReference type="NCBI Taxonomy" id="3160968"/>
    <lineage>
        <taxon>Bacteria</taxon>
        <taxon>Bacillati</taxon>
        <taxon>Bacillota</taxon>
        <taxon>Bacilli</taxon>
        <taxon>Bacillales</taxon>
        <taxon>Paenibacillaceae</taxon>
        <taxon>Paenibacillus</taxon>
    </lineage>
</organism>
<protein>
    <submittedName>
        <fullName evidence="1">Uncharacterized protein</fullName>
    </submittedName>
</protein>